<reference evidence="2 3" key="1">
    <citation type="submission" date="2017-11" db="EMBL/GenBank/DDBJ databases">
        <title>Whole genome sequencing of cultured pathogen.</title>
        <authorList>
            <person name="Hoffmann M."/>
            <person name="Sanchez M."/>
            <person name="Timme R."/>
            <person name="Nudel K."/>
            <person name="Bry L."/>
        </authorList>
    </citation>
    <scope>NUCLEOTIDE SEQUENCE [LARGE SCALE GENOMIC DNA]</scope>
    <source>
        <strain evidence="2 3">216</strain>
    </source>
</reference>
<dbReference type="Proteomes" id="UP000231994">
    <property type="component" value="Chromosome"/>
</dbReference>
<proteinExistence type="predicted"/>
<dbReference type="Gene3D" id="3.40.50.1820">
    <property type="entry name" value="alpha/beta hydrolase"/>
    <property type="match status" value="1"/>
</dbReference>
<dbReference type="InterPro" id="IPR029058">
    <property type="entry name" value="AB_hydrolase_fold"/>
</dbReference>
<dbReference type="InterPro" id="IPR022742">
    <property type="entry name" value="Hydrolase_4"/>
</dbReference>
<dbReference type="GO" id="GO:0016787">
    <property type="term" value="F:hydrolase activity"/>
    <property type="evidence" value="ECO:0007669"/>
    <property type="project" value="UniProtKB-KW"/>
</dbReference>
<evidence type="ECO:0000313" key="2">
    <source>
        <dbReference type="EMBL" id="ATZ08118.1"/>
    </source>
</evidence>
<organism evidence="2 3">
    <name type="scientific">Corynebacterium striatum</name>
    <dbReference type="NCBI Taxonomy" id="43770"/>
    <lineage>
        <taxon>Bacteria</taxon>
        <taxon>Bacillati</taxon>
        <taxon>Actinomycetota</taxon>
        <taxon>Actinomycetes</taxon>
        <taxon>Mycobacteriales</taxon>
        <taxon>Corynebacteriaceae</taxon>
        <taxon>Corynebacterium</taxon>
    </lineage>
</organism>
<accession>A0ABC8CM61</accession>
<keyword evidence="2" id="KW-0378">Hydrolase</keyword>
<name>A0ABC8CM61_CORST</name>
<dbReference type="Pfam" id="PF12146">
    <property type="entry name" value="Hydrolase_4"/>
    <property type="match status" value="1"/>
</dbReference>
<gene>
    <name evidence="2" type="ORF">A9D01_04450</name>
</gene>
<evidence type="ECO:0000259" key="1">
    <source>
        <dbReference type="Pfam" id="PF12146"/>
    </source>
</evidence>
<dbReference type="EMBL" id="CP024932">
    <property type="protein sequence ID" value="ATZ08118.1"/>
    <property type="molecule type" value="Genomic_DNA"/>
</dbReference>
<dbReference type="PANTHER" id="PTHR11614">
    <property type="entry name" value="PHOSPHOLIPASE-RELATED"/>
    <property type="match status" value="1"/>
</dbReference>
<dbReference type="InterPro" id="IPR051044">
    <property type="entry name" value="MAG_DAG_Lipase"/>
</dbReference>
<protein>
    <submittedName>
        <fullName evidence="2">Alpha/beta hydrolase</fullName>
    </submittedName>
</protein>
<dbReference type="AlphaFoldDB" id="A0ABC8CM61"/>
<sequence length="334" mass="37813">MPKLVGMTESTLQWTNDILGPGFMAADLPLGADPDGEGDVHATLIRYNPDNEDLSDRVAMIWVHGMTDYFFHKHVAEHFHNKGYAFYGIDLRKCGRSHEPHQKWHYISDMHFYEKDLNAALDALPQRKVIMVAHSTAGIIVPLWLDALRRTDPARHERIAALVLNSPWLDMMGIPPLAFKAAKPLFYFFGKVTPHIALHGGNLTAFGDSIHASRYGEWDYDLEKKPLGGHKKYIGWARAVFKGFDIIHSGRVDVGVPILTLTSTKSMFSAPYSEELNYADAVIDVKQSQKWAKELGSHYTLRPLKGARHDVFLSREPIRNEAFRAVDEWLPTVL</sequence>
<feature type="domain" description="Serine aminopeptidase S33" evidence="1">
    <location>
        <begin position="58"/>
        <end position="313"/>
    </location>
</feature>
<evidence type="ECO:0000313" key="3">
    <source>
        <dbReference type="Proteomes" id="UP000231994"/>
    </source>
</evidence>
<dbReference type="SUPFAM" id="SSF53474">
    <property type="entry name" value="alpha/beta-Hydrolases"/>
    <property type="match status" value="1"/>
</dbReference>